<accession>A0A0P1ADC9</accession>
<dbReference type="Proteomes" id="UP000054928">
    <property type="component" value="Unassembled WGS sequence"/>
</dbReference>
<sequence>MFGGHRQMDGNSSVLSVIYNGCSCVLALLVGVALMKLLRNYTRKKGYIEIQQDDRAMYSSALMGTSDSWENVCIVDPSKNRS</sequence>
<reference evidence="3" key="1">
    <citation type="submission" date="2014-09" db="EMBL/GenBank/DDBJ databases">
        <authorList>
            <person name="Sharma Rahul"/>
            <person name="Thines Marco"/>
        </authorList>
    </citation>
    <scope>NUCLEOTIDE SEQUENCE [LARGE SCALE GENOMIC DNA]</scope>
</reference>
<proteinExistence type="predicted"/>
<name>A0A0P1ADC9_PLAHL</name>
<keyword evidence="3" id="KW-1185">Reference proteome</keyword>
<evidence type="ECO:0000313" key="3">
    <source>
        <dbReference type="Proteomes" id="UP000054928"/>
    </source>
</evidence>
<dbReference type="RefSeq" id="XP_024574854.1">
    <property type="nucleotide sequence ID" value="XM_024723927.1"/>
</dbReference>
<keyword evidence="1" id="KW-0472">Membrane</keyword>
<evidence type="ECO:0000256" key="1">
    <source>
        <dbReference type="SAM" id="Phobius"/>
    </source>
</evidence>
<dbReference type="EMBL" id="CCYD01000322">
    <property type="protein sequence ID" value="CEG38485.1"/>
    <property type="molecule type" value="Genomic_DNA"/>
</dbReference>
<dbReference type="OrthoDB" id="94517at2759"/>
<dbReference type="GeneID" id="36403612"/>
<keyword evidence="1" id="KW-0812">Transmembrane</keyword>
<dbReference type="AlphaFoldDB" id="A0A0P1ADC9"/>
<keyword evidence="1" id="KW-1133">Transmembrane helix</keyword>
<feature type="transmembrane region" description="Helical" evidence="1">
    <location>
        <begin position="17"/>
        <end position="38"/>
    </location>
</feature>
<protein>
    <submittedName>
        <fullName evidence="2">Uncharacterized protein</fullName>
    </submittedName>
</protein>
<evidence type="ECO:0000313" key="2">
    <source>
        <dbReference type="EMBL" id="CEG38485.1"/>
    </source>
</evidence>
<organism evidence="2 3">
    <name type="scientific">Plasmopara halstedii</name>
    <name type="common">Downy mildew of sunflower</name>
    <dbReference type="NCBI Taxonomy" id="4781"/>
    <lineage>
        <taxon>Eukaryota</taxon>
        <taxon>Sar</taxon>
        <taxon>Stramenopiles</taxon>
        <taxon>Oomycota</taxon>
        <taxon>Peronosporomycetes</taxon>
        <taxon>Peronosporales</taxon>
        <taxon>Peronosporaceae</taxon>
        <taxon>Plasmopara</taxon>
    </lineage>
</organism>
<dbReference type="OMA" id="NIVYDVC"/>